<dbReference type="InterPro" id="IPR000223">
    <property type="entry name" value="Pept_S26A_signal_pept_1"/>
</dbReference>
<evidence type="ECO:0000256" key="2">
    <source>
        <dbReference type="ARBA" id="ARBA00004401"/>
    </source>
</evidence>
<dbReference type="AlphaFoldDB" id="A0A8J3YYH2"/>
<dbReference type="GO" id="GO:0005886">
    <property type="term" value="C:plasma membrane"/>
    <property type="evidence" value="ECO:0007669"/>
    <property type="project" value="UniProtKB-SubCell"/>
</dbReference>
<keyword evidence="7" id="KW-1133">Transmembrane helix</keyword>
<dbReference type="Proteomes" id="UP000612585">
    <property type="component" value="Unassembled WGS sequence"/>
</dbReference>
<evidence type="ECO:0000313" key="10">
    <source>
        <dbReference type="Proteomes" id="UP000612585"/>
    </source>
</evidence>
<keyword evidence="10" id="KW-1185">Reference proteome</keyword>
<dbReference type="RefSeq" id="WP_239151404.1">
    <property type="nucleotide sequence ID" value="NZ_BOPG01000010.1"/>
</dbReference>
<dbReference type="Gene3D" id="2.10.109.10">
    <property type="entry name" value="Umud Fragment, subunit A"/>
    <property type="match status" value="1"/>
</dbReference>
<gene>
    <name evidence="9" type="primary">lepB_1</name>
    <name evidence="9" type="ORF">Vau01_015770</name>
</gene>
<dbReference type="PANTHER" id="PTHR43390">
    <property type="entry name" value="SIGNAL PEPTIDASE I"/>
    <property type="match status" value="1"/>
</dbReference>
<dbReference type="InterPro" id="IPR019758">
    <property type="entry name" value="Pept_S26A_signal_pept_1_CS"/>
</dbReference>
<dbReference type="InterPro" id="IPR019757">
    <property type="entry name" value="Pept_S26A_signal_pept_1_Lys-AS"/>
</dbReference>
<comment type="catalytic activity">
    <reaction evidence="1">
        <text>Cleavage of hydrophobic, N-terminal signal or leader sequences from secreted and periplasmic proteins.</text>
        <dbReference type="EC" id="3.4.21.89"/>
    </reaction>
</comment>
<feature type="domain" description="Peptidase S26" evidence="8">
    <location>
        <begin position="110"/>
        <end position="145"/>
    </location>
</feature>
<evidence type="ECO:0000256" key="6">
    <source>
        <dbReference type="PIRSR" id="PIRSR600223-1"/>
    </source>
</evidence>
<feature type="active site" evidence="6">
    <location>
        <position position="91"/>
    </location>
</feature>
<evidence type="ECO:0000256" key="1">
    <source>
        <dbReference type="ARBA" id="ARBA00000677"/>
    </source>
</evidence>
<comment type="caution">
    <text evidence="9">The sequence shown here is derived from an EMBL/GenBank/DDBJ whole genome shotgun (WGS) entry which is preliminary data.</text>
</comment>
<dbReference type="InterPro" id="IPR036286">
    <property type="entry name" value="LexA/Signal_pep-like_sf"/>
</dbReference>
<organism evidence="9 10">
    <name type="scientific">Virgisporangium aurantiacum</name>
    <dbReference type="NCBI Taxonomy" id="175570"/>
    <lineage>
        <taxon>Bacteria</taxon>
        <taxon>Bacillati</taxon>
        <taxon>Actinomycetota</taxon>
        <taxon>Actinomycetes</taxon>
        <taxon>Micromonosporales</taxon>
        <taxon>Micromonosporaceae</taxon>
        <taxon>Virgisporangium</taxon>
    </lineage>
</organism>
<reference evidence="9" key="1">
    <citation type="submission" date="2021-01" db="EMBL/GenBank/DDBJ databases">
        <title>Whole genome shotgun sequence of Virgisporangium aurantiacum NBRC 16421.</title>
        <authorList>
            <person name="Komaki H."/>
            <person name="Tamura T."/>
        </authorList>
    </citation>
    <scope>NUCLEOTIDE SEQUENCE</scope>
    <source>
        <strain evidence="9">NBRC 16421</strain>
    </source>
</reference>
<accession>A0A8J3YYH2</accession>
<dbReference type="EC" id="3.4.21.89" evidence="4"/>
<feature type="transmembrane region" description="Helical" evidence="7">
    <location>
        <begin position="6"/>
        <end position="24"/>
    </location>
</feature>
<evidence type="ECO:0000313" key="9">
    <source>
        <dbReference type="EMBL" id="GIJ54061.1"/>
    </source>
</evidence>
<keyword evidence="7" id="KW-0472">Membrane</keyword>
<evidence type="ECO:0000256" key="5">
    <source>
        <dbReference type="ARBA" id="ARBA00022801"/>
    </source>
</evidence>
<proteinExistence type="inferred from homology"/>
<dbReference type="PROSITE" id="PS00761">
    <property type="entry name" value="SPASE_I_3"/>
    <property type="match status" value="1"/>
</dbReference>
<dbReference type="InterPro" id="IPR019533">
    <property type="entry name" value="Peptidase_S26"/>
</dbReference>
<comment type="similarity">
    <text evidence="3">Belongs to the peptidase S26 family.</text>
</comment>
<evidence type="ECO:0000256" key="3">
    <source>
        <dbReference type="ARBA" id="ARBA00009370"/>
    </source>
</evidence>
<dbReference type="PRINTS" id="PR00727">
    <property type="entry name" value="LEADERPTASE"/>
</dbReference>
<dbReference type="CDD" id="cd06530">
    <property type="entry name" value="S26_SPase_I"/>
    <property type="match status" value="1"/>
</dbReference>
<protein>
    <recommendedName>
        <fullName evidence="4">signal peptidase I</fullName>
        <ecNumber evidence="4">3.4.21.89</ecNumber>
    </recommendedName>
</protein>
<dbReference type="SUPFAM" id="SSF51306">
    <property type="entry name" value="LexA/Signal peptidase"/>
    <property type="match status" value="1"/>
</dbReference>
<evidence type="ECO:0000259" key="8">
    <source>
        <dbReference type="Pfam" id="PF10502"/>
    </source>
</evidence>
<comment type="subcellular location">
    <subcellularLocation>
        <location evidence="2">Cell membrane</location>
        <topology evidence="2">Single-pass type II membrane protein</topology>
    </subcellularLocation>
</comment>
<feature type="active site" evidence="6">
    <location>
        <position position="37"/>
    </location>
</feature>
<sequence length="155" mass="16457">MSVIGLVMVGVLAVVVGGATLAWLRRYLVIVTVDGASMRPALEPGDRLIARRVPRARLAVGQIVVVEWSPVRMGDRYGGPGAPAPTRWLVKRIAALPGDPVPVELPWTGRVAPGQLVVLGDNRPASGDSRQLGYLPVGQVRGVVVRRMGRASMPS</sequence>
<name>A0A8J3YYH2_9ACTN</name>
<dbReference type="GO" id="GO:0006465">
    <property type="term" value="P:signal peptide processing"/>
    <property type="evidence" value="ECO:0007669"/>
    <property type="project" value="InterPro"/>
</dbReference>
<evidence type="ECO:0000256" key="7">
    <source>
        <dbReference type="SAM" id="Phobius"/>
    </source>
</evidence>
<dbReference type="GO" id="GO:0004252">
    <property type="term" value="F:serine-type endopeptidase activity"/>
    <property type="evidence" value="ECO:0007669"/>
    <property type="project" value="InterPro"/>
</dbReference>
<evidence type="ECO:0000256" key="4">
    <source>
        <dbReference type="ARBA" id="ARBA00013208"/>
    </source>
</evidence>
<dbReference type="PROSITE" id="PS00760">
    <property type="entry name" value="SPASE_I_2"/>
    <property type="match status" value="1"/>
</dbReference>
<dbReference type="GO" id="GO:0009003">
    <property type="term" value="F:signal peptidase activity"/>
    <property type="evidence" value="ECO:0007669"/>
    <property type="project" value="UniProtKB-EC"/>
</dbReference>
<dbReference type="PANTHER" id="PTHR43390:SF1">
    <property type="entry name" value="CHLOROPLAST PROCESSING PEPTIDASE"/>
    <property type="match status" value="1"/>
</dbReference>
<keyword evidence="7" id="KW-0812">Transmembrane</keyword>
<dbReference type="Pfam" id="PF10502">
    <property type="entry name" value="Peptidase_S26"/>
    <property type="match status" value="2"/>
</dbReference>
<feature type="domain" description="Peptidase S26" evidence="8">
    <location>
        <begin position="18"/>
        <end position="103"/>
    </location>
</feature>
<dbReference type="EMBL" id="BOPG01000010">
    <property type="protein sequence ID" value="GIJ54061.1"/>
    <property type="molecule type" value="Genomic_DNA"/>
</dbReference>
<keyword evidence="5" id="KW-0378">Hydrolase</keyword>